<feature type="region of interest" description="Disordered" evidence="2">
    <location>
        <begin position="29"/>
        <end position="99"/>
    </location>
</feature>
<evidence type="ECO:0000256" key="1">
    <source>
        <dbReference type="SAM" id="Coils"/>
    </source>
</evidence>
<organism evidence="3 4">
    <name type="scientific">Gordonia phage Smoothie</name>
    <dbReference type="NCBI Taxonomy" id="1838078"/>
    <lineage>
        <taxon>Viruses</taxon>
        <taxon>Duplodnaviria</taxon>
        <taxon>Heunggongvirae</taxon>
        <taxon>Uroviricota</taxon>
        <taxon>Caudoviricetes</taxon>
        <taxon>Smoothievirus</taxon>
        <taxon>Smoothievirus smoothie</taxon>
    </lineage>
</organism>
<feature type="coiled-coil region" evidence="1">
    <location>
        <begin position="129"/>
        <end position="175"/>
    </location>
</feature>
<dbReference type="KEGG" id="vg:28378493"/>
<name>A0A160DEA5_9CAUD</name>
<keyword evidence="4" id="KW-1185">Reference proteome</keyword>
<dbReference type="EMBL" id="KU998244">
    <property type="protein sequence ID" value="ANA86190.1"/>
    <property type="molecule type" value="Genomic_DNA"/>
</dbReference>
<evidence type="ECO:0008006" key="5">
    <source>
        <dbReference type="Google" id="ProtNLM"/>
    </source>
</evidence>
<dbReference type="GeneID" id="28378493"/>
<gene>
    <name evidence="3" type="primary">34</name>
    <name evidence="3" type="ORF">PBI_SMOOTHIE_34</name>
</gene>
<dbReference type="RefSeq" id="YP_009269147.1">
    <property type="nucleotide sequence ID" value="NC_030696.1"/>
</dbReference>
<feature type="compositionally biased region" description="Low complexity" evidence="2">
    <location>
        <begin position="62"/>
        <end position="76"/>
    </location>
</feature>
<protein>
    <recommendedName>
        <fullName evidence="5">Scaffolding protein</fullName>
    </recommendedName>
</protein>
<feature type="compositionally biased region" description="Acidic residues" evidence="2">
    <location>
        <begin position="36"/>
        <end position="48"/>
    </location>
</feature>
<sequence length="280" mass="30376">MTFSASHLPVHPVTGLRALGIGKRGPIWPVIGGAPDDNESGDNPDNQDDNNGGDNNGGDNTGGDNDSGAGDNNNDSGEVETSNGKPWAVDGEGNSLGYPAETPIAEMSIEEQMNYWKRQSRKKEDQLKKAKSPDEVEKLEQELQALKSKTQTADEKALEEALAAARAEGEQAARDFYLPALHETQLRGYAHVYIKDEKALNTWIEGIAIKNFVDTETQMVDGKKVSTYLETIYGAPAPANGQPQPQFANVGQFQNRNKPRVDHAKQGAEIAARRFGTNTN</sequence>
<evidence type="ECO:0000256" key="2">
    <source>
        <dbReference type="SAM" id="MobiDB-lite"/>
    </source>
</evidence>
<evidence type="ECO:0000313" key="4">
    <source>
        <dbReference type="Proteomes" id="UP000201458"/>
    </source>
</evidence>
<dbReference type="Proteomes" id="UP000201458">
    <property type="component" value="Segment"/>
</dbReference>
<accession>A0A160DEA5</accession>
<reference evidence="3 4" key="1">
    <citation type="submission" date="2016-03" db="EMBL/GenBank/DDBJ databases">
        <authorList>
            <person name="Montgomery M.T."/>
            <person name="Guerrero C.A."/>
            <person name="Mavrich T.N."/>
            <person name="Pope W.H."/>
            <person name="Garlena R.A."/>
            <person name="Russell D.A."/>
            <person name="Jacobs-Sera D."/>
            <person name="Hendrix R.W."/>
            <person name="Hatfull G.F."/>
        </authorList>
    </citation>
    <scope>NUCLEOTIDE SEQUENCE [LARGE SCALE GENOMIC DNA]</scope>
</reference>
<keyword evidence="1" id="KW-0175">Coiled coil</keyword>
<evidence type="ECO:0000313" key="3">
    <source>
        <dbReference type="EMBL" id="ANA86190.1"/>
    </source>
</evidence>
<proteinExistence type="predicted"/>